<dbReference type="PANTHER" id="PTHR42793">
    <property type="entry name" value="COA BINDING DOMAIN CONTAINING PROTEIN"/>
    <property type="match status" value="1"/>
</dbReference>
<gene>
    <name evidence="5" type="ORF">DNL40_06745</name>
</gene>
<evidence type="ECO:0000313" key="6">
    <source>
        <dbReference type="Proteomes" id="UP000248783"/>
    </source>
</evidence>
<dbReference type="Proteomes" id="UP000248783">
    <property type="component" value="Unassembled WGS sequence"/>
</dbReference>
<dbReference type="Pfam" id="PF13607">
    <property type="entry name" value="Succ_CoA_lig"/>
    <property type="match status" value="1"/>
</dbReference>
<dbReference type="GO" id="GO:0046872">
    <property type="term" value="F:metal ion binding"/>
    <property type="evidence" value="ECO:0007669"/>
    <property type="project" value="InterPro"/>
</dbReference>
<comment type="caution">
    <text evidence="5">The sequence shown here is derived from an EMBL/GenBank/DDBJ whole genome shotgun (WGS) entry which is preliminary data.</text>
</comment>
<evidence type="ECO:0000259" key="3">
    <source>
        <dbReference type="PROSITE" id="PS50975"/>
    </source>
</evidence>
<evidence type="ECO:0000256" key="1">
    <source>
        <dbReference type="PROSITE-ProRule" id="PRU00409"/>
    </source>
</evidence>
<dbReference type="InterPro" id="IPR003781">
    <property type="entry name" value="CoA-bd"/>
</dbReference>
<dbReference type="InterPro" id="IPR000182">
    <property type="entry name" value="GNAT_dom"/>
</dbReference>
<feature type="region of interest" description="Disordered" evidence="2">
    <location>
        <begin position="1"/>
        <end position="40"/>
    </location>
</feature>
<dbReference type="SUPFAM" id="SSF56059">
    <property type="entry name" value="Glutathione synthetase ATP-binding domain-like"/>
    <property type="match status" value="1"/>
</dbReference>
<accession>A0A2W5WRS8</accession>
<dbReference type="PANTHER" id="PTHR42793:SF1">
    <property type="entry name" value="PEPTIDYL-LYSINE N-ACETYLTRANSFERASE PATZ"/>
    <property type="match status" value="1"/>
</dbReference>
<dbReference type="CDD" id="cd04301">
    <property type="entry name" value="NAT_SF"/>
    <property type="match status" value="1"/>
</dbReference>
<keyword evidence="1" id="KW-0067">ATP-binding</keyword>
<evidence type="ECO:0000256" key="2">
    <source>
        <dbReference type="SAM" id="MobiDB-lite"/>
    </source>
</evidence>
<dbReference type="InterPro" id="IPR013815">
    <property type="entry name" value="ATP_grasp_subdomain_1"/>
</dbReference>
<dbReference type="EMBL" id="QKWH01000003">
    <property type="protein sequence ID" value="PZR53810.1"/>
    <property type="molecule type" value="Genomic_DNA"/>
</dbReference>
<dbReference type="Gene3D" id="3.40.50.261">
    <property type="entry name" value="Succinyl-CoA synthetase domains"/>
    <property type="match status" value="2"/>
</dbReference>
<organism evidence="5 6">
    <name type="scientific">Xylanimonas oleitrophica</name>
    <dbReference type="NCBI Taxonomy" id="2607479"/>
    <lineage>
        <taxon>Bacteria</taxon>
        <taxon>Bacillati</taxon>
        <taxon>Actinomycetota</taxon>
        <taxon>Actinomycetes</taxon>
        <taxon>Micrococcales</taxon>
        <taxon>Promicromonosporaceae</taxon>
        <taxon>Xylanimonas</taxon>
    </lineage>
</organism>
<sequence length="958" mass="100448">MFSGTPAGWLGRAFEPNSSRRRPPSRRARAERGYPGPVTGEATTAYPVAWEADVVLRDGTTTHVRPIRPEDADALQRFQMRQSERSAYFRFFAPVRRLTDRELELFTHVDHVRRVALVAVRPSTEPDAGPGDEDIIGVARYDVVEPGLAEVAFNIGDAFQGMGLGSVLLEHLAAAARERGVRRFTADVLPQNGSMLAVFRDAGYAVRQQLDDGVVTVSVDLDPTDRSREVMADREHRAEARSMQGLLSARRVLLVGPGHREAGAAPAAEALLVARVLEAAVTDPGDTELFVLDAPGGVPDAPAVQAVGSWAEVPDVDLALLALPAADAVAAVRRLAGKGCRGVVVLSAGFAETGPEGLARQRELLRAAHGLGMRVVGPASYGLLTTAPGARLHASLAERPPAAGVVGVFCQSAPAAVTLGATLERRGLGVSALVSAGHRADVSGNDLMQHWLQDDATQVVCLYLESIGNPRKFSRVARRLAAEKPVVVVVAGRSGQVVPPGHAVRATRAPRAMLDEMLRQSGVIRADNTHQLMDVAQVLAHQPLPAGGRVGILASSAALAALVAEAAAAHGLVVAASSDYLSADRSAQEVVRTVEGLYADGACDAVVVVDVPVVMPRGDTLARAVAEAAARTGRTTVVSMLGLHGMPDELAATAPDGAAVRVPAFSTPEDAVAALGKVVAYAGWRTRERGAPVRPSGVDRVRARRLVEQHLRAASSGSAGSGALAPDGENGVLLDEDAVSELLACYGVTVWPARRVATPEEAVAAADELGWPVALKSASQVLRHRTDLGGVRLDLGDAEDLRESVERMSAVSRAAGLEPAFEVQSMAPPGVACVVRSVEDPLFGPIVSFGLAGDAVELLGDVAYGVPPLTDVDVHDLVRSVRAAPRLFGYQGAPHADVGALEDVAARVSVLADDLPELAALELYPVVAAEHGATVLHATARLRPATERRDPLRRVLPA</sequence>
<name>A0A2W5WRS8_9MICO</name>
<dbReference type="PROSITE" id="PS51186">
    <property type="entry name" value="GNAT"/>
    <property type="match status" value="1"/>
</dbReference>
<dbReference type="Pfam" id="PF13380">
    <property type="entry name" value="CoA_binding_2"/>
    <property type="match status" value="1"/>
</dbReference>
<dbReference type="Pfam" id="PF00583">
    <property type="entry name" value="Acetyltransf_1"/>
    <property type="match status" value="1"/>
</dbReference>
<protein>
    <submittedName>
        <fullName evidence="5">GNAT family N-acetyltransferase</fullName>
    </submittedName>
</protein>
<dbReference type="Gene3D" id="3.40.50.720">
    <property type="entry name" value="NAD(P)-binding Rossmann-like Domain"/>
    <property type="match status" value="1"/>
</dbReference>
<keyword evidence="1" id="KW-0547">Nucleotide-binding</keyword>
<dbReference type="InterPro" id="IPR036291">
    <property type="entry name" value="NAD(P)-bd_dom_sf"/>
</dbReference>
<dbReference type="Pfam" id="PF13549">
    <property type="entry name" value="ATP-grasp_5"/>
    <property type="match status" value="1"/>
</dbReference>
<dbReference type="Gene3D" id="3.30.1490.20">
    <property type="entry name" value="ATP-grasp fold, A domain"/>
    <property type="match status" value="1"/>
</dbReference>
<keyword evidence="5" id="KW-0808">Transferase</keyword>
<feature type="domain" description="N-acetyltransferase" evidence="4">
    <location>
        <begin position="62"/>
        <end position="222"/>
    </location>
</feature>
<dbReference type="AlphaFoldDB" id="A0A2W5WRS8"/>
<dbReference type="InterPro" id="IPR016181">
    <property type="entry name" value="Acyl_CoA_acyltransferase"/>
</dbReference>
<evidence type="ECO:0000259" key="4">
    <source>
        <dbReference type="PROSITE" id="PS51186"/>
    </source>
</evidence>
<dbReference type="GO" id="GO:0005524">
    <property type="term" value="F:ATP binding"/>
    <property type="evidence" value="ECO:0007669"/>
    <property type="project" value="UniProtKB-UniRule"/>
</dbReference>
<dbReference type="Gene3D" id="3.30.470.20">
    <property type="entry name" value="ATP-grasp fold, B domain"/>
    <property type="match status" value="1"/>
</dbReference>
<dbReference type="SUPFAM" id="SSF51735">
    <property type="entry name" value="NAD(P)-binding Rossmann-fold domains"/>
    <property type="match status" value="1"/>
</dbReference>
<dbReference type="InterPro" id="IPR011761">
    <property type="entry name" value="ATP-grasp"/>
</dbReference>
<proteinExistence type="predicted"/>
<dbReference type="PROSITE" id="PS50975">
    <property type="entry name" value="ATP_GRASP"/>
    <property type="match status" value="1"/>
</dbReference>
<dbReference type="Gene3D" id="3.40.630.30">
    <property type="match status" value="1"/>
</dbReference>
<dbReference type="GO" id="GO:0016747">
    <property type="term" value="F:acyltransferase activity, transferring groups other than amino-acyl groups"/>
    <property type="evidence" value="ECO:0007669"/>
    <property type="project" value="InterPro"/>
</dbReference>
<feature type="domain" description="ATP-grasp" evidence="3">
    <location>
        <begin position="740"/>
        <end position="953"/>
    </location>
</feature>
<dbReference type="InterPro" id="IPR032875">
    <property type="entry name" value="Succ_CoA_lig_flav_dom"/>
</dbReference>
<dbReference type="SUPFAM" id="SSF55729">
    <property type="entry name" value="Acyl-CoA N-acyltransferases (Nat)"/>
    <property type="match status" value="1"/>
</dbReference>
<keyword evidence="6" id="KW-1185">Reference proteome</keyword>
<reference evidence="5 6" key="1">
    <citation type="submission" date="2018-06" db="EMBL/GenBank/DDBJ databases">
        <title>Whole genome sequencing of a novel hydrocarbon degrading bacterial strain, PW21 isolated from oil contaminated produced water sample.</title>
        <authorList>
            <person name="Nagkirti P."/>
            <person name="Shaikh A."/>
            <person name="Gowdaman V."/>
            <person name="Engineer A.E."/>
            <person name="Dagar S."/>
            <person name="Dhakephalkar P.K."/>
        </authorList>
    </citation>
    <scope>NUCLEOTIDE SEQUENCE [LARGE SCALE GENOMIC DNA]</scope>
    <source>
        <strain evidence="5 6">PW21</strain>
    </source>
</reference>
<evidence type="ECO:0000313" key="5">
    <source>
        <dbReference type="EMBL" id="PZR53810.1"/>
    </source>
</evidence>
<feature type="compositionally biased region" description="Basic residues" evidence="2">
    <location>
        <begin position="19"/>
        <end position="29"/>
    </location>
</feature>
<dbReference type="SUPFAM" id="SSF52210">
    <property type="entry name" value="Succinyl-CoA synthetase domains"/>
    <property type="match status" value="2"/>
</dbReference>
<dbReference type="InterPro" id="IPR016102">
    <property type="entry name" value="Succinyl-CoA_synth-like"/>
</dbReference>